<sequence>MEIGKESLLYSECSRWDYVDRYRFAVADPGDRIGLSDLAEAFVGPGPRWVEGLFALRNRIVSVFGFKTPAARGKNAAGHGGEWESGERVGIFEVLARSTDEIVLGDNDRHLDLRVSLLVERGGRDGREKTLSVTTAVRLNDRLGRCYFCFIKPFHRMIVPAVVKRSLHRLESEVRAGSADG</sequence>
<reference evidence="1" key="1">
    <citation type="journal article" date="2022" name="Cell">
        <title>Design, construction, and in vivo augmentation of a complex gut microbiome.</title>
        <authorList>
            <person name="Cheng A.G."/>
            <person name="Ho P.Y."/>
            <person name="Aranda-Diaz A."/>
            <person name="Jain S."/>
            <person name="Yu F.B."/>
            <person name="Meng X."/>
            <person name="Wang M."/>
            <person name="Iakiviak M."/>
            <person name="Nagashima K."/>
            <person name="Zhao A."/>
            <person name="Murugkar P."/>
            <person name="Patil A."/>
            <person name="Atabakhsh K."/>
            <person name="Weakley A."/>
            <person name="Yan J."/>
            <person name="Brumbaugh A.R."/>
            <person name="Higginbottom S."/>
            <person name="Dimas A."/>
            <person name="Shiver A.L."/>
            <person name="Deutschbauer A."/>
            <person name="Neff N."/>
            <person name="Sonnenburg J.L."/>
            <person name="Huang K.C."/>
            <person name="Fischbach M.A."/>
        </authorList>
    </citation>
    <scope>NUCLEOTIDE SEQUENCE</scope>
    <source>
        <strain evidence="1">AP11</strain>
    </source>
</reference>
<organism evidence="1 2">
    <name type="scientific">Alistipes ihumii AP11</name>
    <dbReference type="NCBI Taxonomy" id="1211813"/>
    <lineage>
        <taxon>Bacteria</taxon>
        <taxon>Pseudomonadati</taxon>
        <taxon>Bacteroidota</taxon>
        <taxon>Bacteroidia</taxon>
        <taxon>Bacteroidales</taxon>
        <taxon>Rikenellaceae</taxon>
        <taxon>Alistipes</taxon>
    </lineage>
</organism>
<dbReference type="Proteomes" id="UP001059295">
    <property type="component" value="Chromosome"/>
</dbReference>
<name>A0ABY5V3M3_9BACT</name>
<gene>
    <name evidence="1" type="ORF">NQ491_05375</name>
</gene>
<dbReference type="EMBL" id="CP102294">
    <property type="protein sequence ID" value="UWN58204.1"/>
    <property type="molecule type" value="Genomic_DNA"/>
</dbReference>
<proteinExistence type="predicted"/>
<dbReference type="RefSeq" id="WP_019246581.1">
    <property type="nucleotide sequence ID" value="NZ_CAPH01000017.1"/>
</dbReference>
<dbReference type="Pfam" id="PF11066">
    <property type="entry name" value="DUF2867"/>
    <property type="match status" value="1"/>
</dbReference>
<protein>
    <submittedName>
        <fullName evidence="1">DUF2867 domain-containing protein</fullName>
    </submittedName>
</protein>
<evidence type="ECO:0000313" key="1">
    <source>
        <dbReference type="EMBL" id="UWN58204.1"/>
    </source>
</evidence>
<accession>A0ABY5V3M3</accession>
<keyword evidence="2" id="KW-1185">Reference proteome</keyword>
<evidence type="ECO:0000313" key="2">
    <source>
        <dbReference type="Proteomes" id="UP001059295"/>
    </source>
</evidence>
<dbReference type="GeneID" id="82891143"/>
<dbReference type="InterPro" id="IPR021295">
    <property type="entry name" value="DUF2867"/>
</dbReference>